<organism evidence="8 9">
    <name type="scientific">Croceicoccus pelagius</name>
    <dbReference type="NCBI Taxonomy" id="1703341"/>
    <lineage>
        <taxon>Bacteria</taxon>
        <taxon>Pseudomonadati</taxon>
        <taxon>Pseudomonadota</taxon>
        <taxon>Alphaproteobacteria</taxon>
        <taxon>Sphingomonadales</taxon>
        <taxon>Erythrobacteraceae</taxon>
        <taxon>Croceicoccus</taxon>
    </lineage>
</organism>
<feature type="transmembrane region" description="Helical" evidence="6">
    <location>
        <begin position="103"/>
        <end position="128"/>
    </location>
</feature>
<dbReference type="PANTHER" id="PTHR22911:SF6">
    <property type="entry name" value="SOLUTE CARRIER FAMILY 35 MEMBER G1"/>
    <property type="match status" value="1"/>
</dbReference>
<feature type="transmembrane region" description="Helical" evidence="6">
    <location>
        <begin position="220"/>
        <end position="237"/>
    </location>
</feature>
<proteinExistence type="inferred from homology"/>
<protein>
    <submittedName>
        <fullName evidence="8">Permease</fullName>
    </submittedName>
</protein>
<dbReference type="EMBL" id="BMIO01000001">
    <property type="protein sequence ID" value="GGD30968.1"/>
    <property type="molecule type" value="Genomic_DNA"/>
</dbReference>
<name>A0A917DEL9_9SPHN</name>
<dbReference type="Pfam" id="PF00892">
    <property type="entry name" value="EamA"/>
    <property type="match status" value="2"/>
</dbReference>
<feature type="transmembrane region" description="Helical" evidence="6">
    <location>
        <begin position="160"/>
        <end position="178"/>
    </location>
</feature>
<comment type="similarity">
    <text evidence="2">Belongs to the drug/metabolite transporter (DMT) superfamily. 10 TMS drug/metabolite exporter (DME) (TC 2.A.7.3) family.</text>
</comment>
<dbReference type="Proteomes" id="UP000598997">
    <property type="component" value="Unassembled WGS sequence"/>
</dbReference>
<evidence type="ECO:0000256" key="2">
    <source>
        <dbReference type="ARBA" id="ARBA00009853"/>
    </source>
</evidence>
<evidence type="ECO:0000256" key="3">
    <source>
        <dbReference type="ARBA" id="ARBA00022692"/>
    </source>
</evidence>
<feature type="transmembrane region" description="Helical" evidence="6">
    <location>
        <begin position="135"/>
        <end position="154"/>
    </location>
</feature>
<feature type="transmembrane region" description="Helical" evidence="6">
    <location>
        <begin position="20"/>
        <end position="39"/>
    </location>
</feature>
<dbReference type="PANTHER" id="PTHR22911">
    <property type="entry name" value="ACYL-MALONYL CONDENSING ENZYME-RELATED"/>
    <property type="match status" value="1"/>
</dbReference>
<comment type="caution">
    <text evidence="8">The sequence shown here is derived from an EMBL/GenBank/DDBJ whole genome shotgun (WGS) entry which is preliminary data.</text>
</comment>
<evidence type="ECO:0000256" key="1">
    <source>
        <dbReference type="ARBA" id="ARBA00004141"/>
    </source>
</evidence>
<evidence type="ECO:0000313" key="9">
    <source>
        <dbReference type="Proteomes" id="UP000598997"/>
    </source>
</evidence>
<dbReference type="AlphaFoldDB" id="A0A917DEL9"/>
<evidence type="ECO:0000256" key="6">
    <source>
        <dbReference type="SAM" id="Phobius"/>
    </source>
</evidence>
<dbReference type="RefSeq" id="WP_066765824.1">
    <property type="nucleotide sequence ID" value="NZ_BMIO01000001.1"/>
</dbReference>
<dbReference type="GO" id="GO:0016020">
    <property type="term" value="C:membrane"/>
    <property type="evidence" value="ECO:0007669"/>
    <property type="project" value="UniProtKB-SubCell"/>
</dbReference>
<keyword evidence="3 6" id="KW-0812">Transmembrane</keyword>
<feature type="transmembrane region" description="Helical" evidence="6">
    <location>
        <begin position="249"/>
        <end position="268"/>
    </location>
</feature>
<dbReference type="SUPFAM" id="SSF103481">
    <property type="entry name" value="Multidrug resistance efflux transporter EmrE"/>
    <property type="match status" value="2"/>
</dbReference>
<feature type="domain" description="EamA" evidence="7">
    <location>
        <begin position="161"/>
        <end position="291"/>
    </location>
</feature>
<feature type="transmembrane region" description="Helical" evidence="6">
    <location>
        <begin position="51"/>
        <end position="68"/>
    </location>
</feature>
<evidence type="ECO:0000256" key="5">
    <source>
        <dbReference type="ARBA" id="ARBA00023136"/>
    </source>
</evidence>
<feature type="transmembrane region" description="Helical" evidence="6">
    <location>
        <begin position="190"/>
        <end position="208"/>
    </location>
</feature>
<sequence>MPQSANPPLPEAQHRPVLALAIRVLAGFALGTMFMLVKLGKSRGIDLPHMLLVRQAVTIPILLGWLAMRGRLHIMRTDRIGSHAFRAGTGTVGMVLNFAAPTLLPLAVATTLSFTSPMFAVVLSALLLREHVGKWRWLAATFGFIGVALVADPFNASVPLFGALVAIGAAFMVALVSIQIRDLTKTEDSVAIVTWFAIFATPVLFIASLFSDWNLDAEKALILLGIGLSGVAGQLLLTTSLRFGQVSTVIIMDYMALIWATTYGFLIFDNLPPASLWLGAPLIILAGAIIVWREQTLAKQRNEAALR</sequence>
<evidence type="ECO:0000256" key="4">
    <source>
        <dbReference type="ARBA" id="ARBA00022989"/>
    </source>
</evidence>
<dbReference type="InterPro" id="IPR000620">
    <property type="entry name" value="EamA_dom"/>
</dbReference>
<keyword evidence="5 6" id="KW-0472">Membrane</keyword>
<evidence type="ECO:0000259" key="7">
    <source>
        <dbReference type="Pfam" id="PF00892"/>
    </source>
</evidence>
<feature type="transmembrane region" description="Helical" evidence="6">
    <location>
        <begin position="274"/>
        <end position="292"/>
    </location>
</feature>
<reference evidence="8 9" key="1">
    <citation type="journal article" date="2014" name="Int. J. Syst. Evol. Microbiol.">
        <title>Complete genome sequence of Corynebacterium casei LMG S-19264T (=DSM 44701T), isolated from a smear-ripened cheese.</title>
        <authorList>
            <consortium name="US DOE Joint Genome Institute (JGI-PGF)"/>
            <person name="Walter F."/>
            <person name="Albersmeier A."/>
            <person name="Kalinowski J."/>
            <person name="Ruckert C."/>
        </authorList>
    </citation>
    <scope>NUCLEOTIDE SEQUENCE [LARGE SCALE GENOMIC DNA]</scope>
    <source>
        <strain evidence="8 9">CGMCC 1.15358</strain>
    </source>
</reference>
<dbReference type="OrthoDB" id="9812899at2"/>
<dbReference type="InterPro" id="IPR037185">
    <property type="entry name" value="EmrE-like"/>
</dbReference>
<accession>A0A917DEL9</accession>
<keyword evidence="9" id="KW-1185">Reference proteome</keyword>
<gene>
    <name evidence="8" type="ORF">GCM10010989_01370</name>
</gene>
<keyword evidence="4 6" id="KW-1133">Transmembrane helix</keyword>
<evidence type="ECO:0000313" key="8">
    <source>
        <dbReference type="EMBL" id="GGD30968.1"/>
    </source>
</evidence>
<comment type="subcellular location">
    <subcellularLocation>
        <location evidence="1">Membrane</location>
        <topology evidence="1">Multi-pass membrane protein</topology>
    </subcellularLocation>
</comment>
<feature type="domain" description="EamA" evidence="7">
    <location>
        <begin position="24"/>
        <end position="150"/>
    </location>
</feature>